<evidence type="ECO:0000259" key="7">
    <source>
        <dbReference type="Pfam" id="PF02687"/>
    </source>
</evidence>
<evidence type="ECO:0000256" key="6">
    <source>
        <dbReference type="SAM" id="Phobius"/>
    </source>
</evidence>
<keyword evidence="2" id="KW-1003">Cell membrane</keyword>
<evidence type="ECO:0000256" key="4">
    <source>
        <dbReference type="ARBA" id="ARBA00022989"/>
    </source>
</evidence>
<feature type="transmembrane region" description="Helical" evidence="6">
    <location>
        <begin position="284"/>
        <end position="304"/>
    </location>
</feature>
<feature type="transmembrane region" description="Helical" evidence="6">
    <location>
        <begin position="229"/>
        <end position="255"/>
    </location>
</feature>
<dbReference type="GO" id="GO:0005886">
    <property type="term" value="C:plasma membrane"/>
    <property type="evidence" value="ECO:0007669"/>
    <property type="project" value="UniProtKB-SubCell"/>
</dbReference>
<feature type="domain" description="ABC3 transporter permease C-terminal" evidence="7">
    <location>
        <begin position="529"/>
        <end position="642"/>
    </location>
</feature>
<evidence type="ECO:0000313" key="9">
    <source>
        <dbReference type="Proteomes" id="UP000664209"/>
    </source>
</evidence>
<feature type="transmembrane region" description="Helical" evidence="6">
    <location>
        <begin position="613"/>
        <end position="634"/>
    </location>
</feature>
<keyword evidence="4 6" id="KW-1133">Transmembrane helix</keyword>
<feature type="domain" description="ABC3 transporter permease C-terminal" evidence="7">
    <location>
        <begin position="63"/>
        <end position="184"/>
    </location>
</feature>
<reference evidence="8" key="1">
    <citation type="submission" date="2021-03" db="EMBL/GenBank/DDBJ databases">
        <title>Actinotalea soli sp. nov., isolated from soil.</title>
        <authorList>
            <person name="Ping W."/>
            <person name="Zhang J."/>
        </authorList>
    </citation>
    <scope>NUCLEOTIDE SEQUENCE</scope>
    <source>
        <strain evidence="8">BY-33</strain>
    </source>
</reference>
<dbReference type="EMBL" id="JAGEMK010000004">
    <property type="protein sequence ID" value="MBO1752052.1"/>
    <property type="molecule type" value="Genomic_DNA"/>
</dbReference>
<dbReference type="PANTHER" id="PTHR30287:SF1">
    <property type="entry name" value="INNER MEMBRANE PROTEIN"/>
    <property type="match status" value="1"/>
</dbReference>
<comment type="subcellular location">
    <subcellularLocation>
        <location evidence="1">Cell membrane</location>
        <topology evidence="1">Multi-pass membrane protein</topology>
    </subcellularLocation>
</comment>
<gene>
    <name evidence="8" type="ORF">J4G33_09580</name>
</gene>
<dbReference type="RefSeq" id="WP_208055739.1">
    <property type="nucleotide sequence ID" value="NZ_JAGEMK010000004.1"/>
</dbReference>
<feature type="transmembrane region" description="Helical" evidence="6">
    <location>
        <begin position="104"/>
        <end position="134"/>
    </location>
</feature>
<feature type="transmembrane region" description="Helical" evidence="6">
    <location>
        <begin position="154"/>
        <end position="176"/>
    </location>
</feature>
<name>A0A939LP11_9CELL</name>
<evidence type="ECO:0000313" key="8">
    <source>
        <dbReference type="EMBL" id="MBO1752052.1"/>
    </source>
</evidence>
<evidence type="ECO:0000256" key="2">
    <source>
        <dbReference type="ARBA" id="ARBA00022475"/>
    </source>
</evidence>
<accession>A0A939LP11</accession>
<protein>
    <submittedName>
        <fullName evidence="8">ABC transporter permease</fullName>
    </submittedName>
</protein>
<feature type="transmembrane region" description="Helical" evidence="6">
    <location>
        <begin position="525"/>
        <end position="548"/>
    </location>
</feature>
<keyword evidence="5 6" id="KW-0472">Membrane</keyword>
<dbReference type="Pfam" id="PF02687">
    <property type="entry name" value="FtsX"/>
    <property type="match status" value="2"/>
</dbReference>
<dbReference type="PANTHER" id="PTHR30287">
    <property type="entry name" value="MEMBRANE COMPONENT OF PREDICTED ABC SUPERFAMILY METABOLITE UPTAKE TRANSPORTER"/>
    <property type="match status" value="1"/>
</dbReference>
<dbReference type="AlphaFoldDB" id="A0A939LP11"/>
<feature type="transmembrane region" description="Helical" evidence="6">
    <location>
        <begin position="15"/>
        <end position="37"/>
    </location>
</feature>
<keyword evidence="9" id="KW-1185">Reference proteome</keyword>
<comment type="caution">
    <text evidence="8">The sequence shown here is derived from an EMBL/GenBank/DDBJ whole genome shotgun (WGS) entry which is preliminary data.</text>
</comment>
<dbReference type="Proteomes" id="UP000664209">
    <property type="component" value="Unassembled WGS sequence"/>
</dbReference>
<organism evidence="8 9">
    <name type="scientific">Actinotalea soli</name>
    <dbReference type="NCBI Taxonomy" id="2819234"/>
    <lineage>
        <taxon>Bacteria</taxon>
        <taxon>Bacillati</taxon>
        <taxon>Actinomycetota</taxon>
        <taxon>Actinomycetes</taxon>
        <taxon>Micrococcales</taxon>
        <taxon>Cellulomonadaceae</taxon>
        <taxon>Actinotalea</taxon>
    </lineage>
</organism>
<feature type="transmembrane region" description="Helical" evidence="6">
    <location>
        <begin position="569"/>
        <end position="593"/>
    </location>
</feature>
<sequence>MWSLATSAARAHRGAFAGTAIVLALAAALVAVTGVMFESGLRAPATSPRDALGGDMLVAVASSFSGFALVVVMIVVAATVSLALRGRRRELALLRAVGATPHQVRLLVTLELVVVTLVAAPVGAVLGLLGARLLDPLLIDSGVVAPDFVSTLSPWPVLGALLLVLLTAVPTGLIAAREAARTEPTSALRESAVEQSEVGPARRWGALAMAAAGLATAFSPMVVPGTVGSAVAAVSAFLLVGAAAMAGPVLVGWIFDRLAHLGGPLGRPAPMLAVRNVRGFSRRLTTVVVPLALIVTVATVQTSVDRAVTTAAGEQLEAALAVDLVGTADHPLDADDLDRLAAVPGIATVEPLTDVPAQVMIDTDEDLAWAEGLIWESTMLRLVPAVGATGQDAGTRSAPFDPGVVEGTLADLAAPGTVAISTDAAFEVGARLGGSLALRFGEEVVEARVVALYSRGLGVGDYLIGTGTAAAQGLDGRPGTVLVGIEPGADPHEVSAALEGMGVTSTDVPGYVDEAIGAGAADRRLSAALLLVLMVVVALGAATTLALTTASRREELGLLHRTGTTRRQLMAMTTIEALVTGLTAWGLGTLAVIPAVVGVSAGLLGARVPVVDVPIYAMASAGVVVLAVLAVGLASRQATRFTPAAV</sequence>
<proteinExistence type="predicted"/>
<feature type="transmembrane region" description="Helical" evidence="6">
    <location>
        <begin position="57"/>
        <end position="84"/>
    </location>
</feature>
<dbReference type="InterPro" id="IPR003838">
    <property type="entry name" value="ABC3_permease_C"/>
</dbReference>
<evidence type="ECO:0000256" key="5">
    <source>
        <dbReference type="ARBA" id="ARBA00023136"/>
    </source>
</evidence>
<evidence type="ECO:0000256" key="3">
    <source>
        <dbReference type="ARBA" id="ARBA00022692"/>
    </source>
</evidence>
<dbReference type="InterPro" id="IPR038766">
    <property type="entry name" value="Membrane_comp_ABC_pdt"/>
</dbReference>
<evidence type="ECO:0000256" key="1">
    <source>
        <dbReference type="ARBA" id="ARBA00004651"/>
    </source>
</evidence>
<feature type="transmembrane region" description="Helical" evidence="6">
    <location>
        <begin position="204"/>
        <end position="223"/>
    </location>
</feature>
<keyword evidence="3 6" id="KW-0812">Transmembrane</keyword>